<dbReference type="Pfam" id="PF13977">
    <property type="entry name" value="TetR_C_6"/>
    <property type="match status" value="1"/>
</dbReference>
<evidence type="ECO:0000313" key="7">
    <source>
        <dbReference type="EMBL" id="QIN77898.1"/>
    </source>
</evidence>
<protein>
    <submittedName>
        <fullName evidence="7">TetR family transcriptional regulator</fullName>
    </submittedName>
</protein>
<reference evidence="7 8" key="1">
    <citation type="submission" date="2019-10" db="EMBL/GenBank/DDBJ databases">
        <title>Rubrobacter sp nov SCSIO 52915 isolated from a deep-sea sediment in the South China Sea.</title>
        <authorList>
            <person name="Chen R.W."/>
        </authorList>
    </citation>
    <scope>NUCLEOTIDE SEQUENCE [LARGE SCALE GENOMIC DNA]</scope>
    <source>
        <strain evidence="7 8">SCSIO 52915</strain>
    </source>
</reference>
<dbReference type="InterPro" id="IPR023772">
    <property type="entry name" value="DNA-bd_HTH_TetR-type_CS"/>
</dbReference>
<proteinExistence type="predicted"/>
<dbReference type="InterPro" id="IPR050109">
    <property type="entry name" value="HTH-type_TetR-like_transc_reg"/>
</dbReference>
<name>A0A6G8PTQ8_9ACTN</name>
<evidence type="ECO:0000259" key="6">
    <source>
        <dbReference type="PROSITE" id="PS50977"/>
    </source>
</evidence>
<dbReference type="PROSITE" id="PS50977">
    <property type="entry name" value="HTH_TETR_2"/>
    <property type="match status" value="1"/>
</dbReference>
<evidence type="ECO:0000256" key="5">
    <source>
        <dbReference type="PROSITE-ProRule" id="PRU00335"/>
    </source>
</evidence>
<evidence type="ECO:0000256" key="1">
    <source>
        <dbReference type="ARBA" id="ARBA00022491"/>
    </source>
</evidence>
<dbReference type="Pfam" id="PF00440">
    <property type="entry name" value="TetR_N"/>
    <property type="match status" value="1"/>
</dbReference>
<feature type="DNA-binding region" description="H-T-H motif" evidence="5">
    <location>
        <begin position="31"/>
        <end position="50"/>
    </location>
</feature>
<accession>A0A6G8PTQ8</accession>
<dbReference type="PANTHER" id="PTHR30055:SF226">
    <property type="entry name" value="HTH-TYPE TRANSCRIPTIONAL REGULATOR PKSA"/>
    <property type="match status" value="1"/>
</dbReference>
<dbReference type="PANTHER" id="PTHR30055">
    <property type="entry name" value="HTH-TYPE TRANSCRIPTIONAL REGULATOR RUTR"/>
    <property type="match status" value="1"/>
</dbReference>
<dbReference type="InterPro" id="IPR039538">
    <property type="entry name" value="BetI_C"/>
</dbReference>
<evidence type="ECO:0000256" key="3">
    <source>
        <dbReference type="ARBA" id="ARBA00023125"/>
    </source>
</evidence>
<dbReference type="SUPFAM" id="SSF46689">
    <property type="entry name" value="Homeodomain-like"/>
    <property type="match status" value="1"/>
</dbReference>
<dbReference type="InterPro" id="IPR009057">
    <property type="entry name" value="Homeodomain-like_sf"/>
</dbReference>
<keyword evidence="4" id="KW-0804">Transcription</keyword>
<keyword evidence="2" id="KW-0805">Transcription regulation</keyword>
<evidence type="ECO:0000313" key="8">
    <source>
        <dbReference type="Proteomes" id="UP000502706"/>
    </source>
</evidence>
<dbReference type="KEGG" id="rmar:GBA65_04500"/>
<sequence length="199" mass="21856">MPKMVDADARRTELAEAAWRVILRDGLERASVRNVAREAGLSMGSLRHYFGSQTELLAFAMGLVTERARRRVRALDLASCGPRQAAESMLSEVLPLDAERRAEAEVWLALTGKALVDPILRALRDEAYDGLRELCERSVRALVESDGAVPGLDVDLETERLYAVIDGLTVHAVIRPDLASTETVKAVLARHLAGLCRRA</sequence>
<dbReference type="Proteomes" id="UP000502706">
    <property type="component" value="Chromosome"/>
</dbReference>
<dbReference type="InterPro" id="IPR036271">
    <property type="entry name" value="Tet_transcr_reg_TetR-rel_C_sf"/>
</dbReference>
<dbReference type="AlphaFoldDB" id="A0A6G8PTQ8"/>
<dbReference type="Gene3D" id="1.10.357.10">
    <property type="entry name" value="Tetracycline Repressor, domain 2"/>
    <property type="match status" value="1"/>
</dbReference>
<dbReference type="GO" id="GO:0003700">
    <property type="term" value="F:DNA-binding transcription factor activity"/>
    <property type="evidence" value="ECO:0007669"/>
    <property type="project" value="TreeGrafter"/>
</dbReference>
<evidence type="ECO:0000256" key="4">
    <source>
        <dbReference type="ARBA" id="ARBA00023163"/>
    </source>
</evidence>
<organism evidence="7 8">
    <name type="scientific">Rubrobacter marinus</name>
    <dbReference type="NCBI Taxonomy" id="2653852"/>
    <lineage>
        <taxon>Bacteria</taxon>
        <taxon>Bacillati</taxon>
        <taxon>Actinomycetota</taxon>
        <taxon>Rubrobacteria</taxon>
        <taxon>Rubrobacterales</taxon>
        <taxon>Rubrobacteraceae</taxon>
        <taxon>Rubrobacter</taxon>
    </lineage>
</organism>
<keyword evidence="3 5" id="KW-0238">DNA-binding</keyword>
<dbReference type="SUPFAM" id="SSF48498">
    <property type="entry name" value="Tetracyclin repressor-like, C-terminal domain"/>
    <property type="match status" value="1"/>
</dbReference>
<dbReference type="EMBL" id="CP045121">
    <property type="protein sequence ID" value="QIN77898.1"/>
    <property type="molecule type" value="Genomic_DNA"/>
</dbReference>
<keyword evidence="1" id="KW-0678">Repressor</keyword>
<evidence type="ECO:0000256" key="2">
    <source>
        <dbReference type="ARBA" id="ARBA00023015"/>
    </source>
</evidence>
<dbReference type="GO" id="GO:0000976">
    <property type="term" value="F:transcription cis-regulatory region binding"/>
    <property type="evidence" value="ECO:0007669"/>
    <property type="project" value="TreeGrafter"/>
</dbReference>
<keyword evidence="8" id="KW-1185">Reference proteome</keyword>
<gene>
    <name evidence="7" type="ORF">GBA65_04500</name>
</gene>
<dbReference type="PROSITE" id="PS01081">
    <property type="entry name" value="HTH_TETR_1"/>
    <property type="match status" value="1"/>
</dbReference>
<feature type="domain" description="HTH tetR-type" evidence="6">
    <location>
        <begin position="8"/>
        <end position="68"/>
    </location>
</feature>
<dbReference type="InterPro" id="IPR001647">
    <property type="entry name" value="HTH_TetR"/>
</dbReference>